<evidence type="ECO:0000256" key="1">
    <source>
        <dbReference type="SAM" id="Phobius"/>
    </source>
</evidence>
<evidence type="ECO:0008006" key="4">
    <source>
        <dbReference type="Google" id="ProtNLM"/>
    </source>
</evidence>
<organism evidence="2 3">
    <name type="scientific">Phyllosticta capitalensis</name>
    <dbReference type="NCBI Taxonomy" id="121624"/>
    <lineage>
        <taxon>Eukaryota</taxon>
        <taxon>Fungi</taxon>
        <taxon>Dikarya</taxon>
        <taxon>Ascomycota</taxon>
        <taxon>Pezizomycotina</taxon>
        <taxon>Dothideomycetes</taxon>
        <taxon>Dothideomycetes incertae sedis</taxon>
        <taxon>Botryosphaeriales</taxon>
        <taxon>Phyllostictaceae</taxon>
        <taxon>Phyllosticta</taxon>
    </lineage>
</organism>
<gene>
    <name evidence="2" type="ORF">HDK90DRAFT_490059</name>
</gene>
<feature type="transmembrane region" description="Helical" evidence="1">
    <location>
        <begin position="55"/>
        <end position="83"/>
    </location>
</feature>
<accession>A0ABR1YL46</accession>
<dbReference type="Proteomes" id="UP001492380">
    <property type="component" value="Unassembled WGS sequence"/>
</dbReference>
<evidence type="ECO:0000313" key="3">
    <source>
        <dbReference type="Proteomes" id="UP001492380"/>
    </source>
</evidence>
<keyword evidence="3" id="KW-1185">Reference proteome</keyword>
<feature type="transmembrane region" description="Helical" evidence="1">
    <location>
        <begin position="31"/>
        <end position="49"/>
    </location>
</feature>
<sequence length="132" mass="15295">MAFTRFELSKLVLMGFRGGWCSVSLGSRPKWSFFIFSLLFLLGLASPLFHYRIPLVALAVVVVVVVGCLVPGRRFGFWCWFSYGMRLDCDLDLFMERKGKDRRFFFFLGERILALMDLLDACCIYVLDFYGI</sequence>
<keyword evidence="1" id="KW-0812">Transmembrane</keyword>
<keyword evidence="1" id="KW-1133">Transmembrane helix</keyword>
<feature type="non-terminal residue" evidence="2">
    <location>
        <position position="132"/>
    </location>
</feature>
<comment type="caution">
    <text evidence="2">The sequence shown here is derived from an EMBL/GenBank/DDBJ whole genome shotgun (WGS) entry which is preliminary data.</text>
</comment>
<reference evidence="2 3" key="1">
    <citation type="submission" date="2024-04" db="EMBL/GenBank/DDBJ databases">
        <title>Phyllosticta paracitricarpa is synonymous to the EU quarantine fungus P. citricarpa based on phylogenomic analyses.</title>
        <authorList>
            <consortium name="Lawrence Berkeley National Laboratory"/>
            <person name="Van Ingen-Buijs V.A."/>
            <person name="Van Westerhoven A.C."/>
            <person name="Haridas S."/>
            <person name="Skiadas P."/>
            <person name="Martin F."/>
            <person name="Groenewald J.Z."/>
            <person name="Crous P.W."/>
            <person name="Seidl M.F."/>
        </authorList>
    </citation>
    <scope>NUCLEOTIDE SEQUENCE [LARGE SCALE GENOMIC DNA]</scope>
    <source>
        <strain evidence="2 3">CBS 123374</strain>
    </source>
</reference>
<proteinExistence type="predicted"/>
<dbReference type="EMBL" id="JBBWRZ010000007">
    <property type="protein sequence ID" value="KAK8232423.1"/>
    <property type="molecule type" value="Genomic_DNA"/>
</dbReference>
<protein>
    <recommendedName>
        <fullName evidence="4">Transmembrane protein</fullName>
    </recommendedName>
</protein>
<name>A0ABR1YL46_9PEZI</name>
<keyword evidence="1" id="KW-0472">Membrane</keyword>
<evidence type="ECO:0000313" key="2">
    <source>
        <dbReference type="EMBL" id="KAK8232423.1"/>
    </source>
</evidence>